<keyword evidence="2 13" id="KW-0813">Transport</keyword>
<dbReference type="CDD" id="cd06503">
    <property type="entry name" value="ATP-synt_Fo_b"/>
    <property type="match status" value="1"/>
</dbReference>
<keyword evidence="13" id="KW-1003">Cell membrane</keyword>
<feature type="coiled-coil region" evidence="15">
    <location>
        <begin position="32"/>
        <end position="59"/>
    </location>
</feature>
<gene>
    <name evidence="13" type="primary">atpF</name>
    <name evidence="16" type="ORF">H8D96_08665</name>
</gene>
<comment type="function">
    <text evidence="11">Component of the F(0) channel, it forms part of the peripheral stalk, linking F(1) to F(0). The b'-subunit is a diverged and duplicated form of b found in plants and photosynthetic bacteria.</text>
</comment>
<evidence type="ECO:0000256" key="14">
    <source>
        <dbReference type="RuleBase" id="RU003848"/>
    </source>
</evidence>
<comment type="similarity">
    <text evidence="1 13 14">Belongs to the ATPase B chain family.</text>
</comment>
<evidence type="ECO:0000256" key="10">
    <source>
        <dbReference type="ARBA" id="ARBA00025198"/>
    </source>
</evidence>
<dbReference type="GO" id="GO:0046933">
    <property type="term" value="F:proton-transporting ATP synthase activity, rotational mechanism"/>
    <property type="evidence" value="ECO:0007669"/>
    <property type="project" value="UniProtKB-UniRule"/>
</dbReference>
<dbReference type="PANTHER" id="PTHR33445">
    <property type="entry name" value="ATP SYNTHASE SUBUNIT B', CHLOROPLASTIC"/>
    <property type="match status" value="1"/>
</dbReference>
<evidence type="ECO:0000256" key="2">
    <source>
        <dbReference type="ARBA" id="ARBA00022448"/>
    </source>
</evidence>
<comment type="caution">
    <text evidence="16">The sequence shown here is derived from an EMBL/GenBank/DDBJ whole genome shotgun (WGS) entry which is preliminary data.</text>
</comment>
<keyword evidence="5 13" id="KW-0375">Hydrogen ion transport</keyword>
<dbReference type="GO" id="GO:0045259">
    <property type="term" value="C:proton-transporting ATP synthase complex"/>
    <property type="evidence" value="ECO:0007669"/>
    <property type="project" value="UniProtKB-KW"/>
</dbReference>
<evidence type="ECO:0000256" key="11">
    <source>
        <dbReference type="ARBA" id="ARBA00025614"/>
    </source>
</evidence>
<dbReference type="HAMAP" id="MF_01398">
    <property type="entry name" value="ATP_synth_b_bprime"/>
    <property type="match status" value="1"/>
</dbReference>
<evidence type="ECO:0000256" key="4">
    <source>
        <dbReference type="ARBA" id="ARBA00022692"/>
    </source>
</evidence>
<sequence length="139" mass="15756">MPDESLFIQIVNFLFLIWILNVLLYRPIRNILIQRKEKLSNLEQNIETLSSDADEKDSEFSTGIKDARARGMKEKEALMQAAADQEKEVIEKINKKAQADLAEVRKKIAKDAEAVRASLQQEIDAFAEAIGEKIIGRAI</sequence>
<evidence type="ECO:0000256" key="6">
    <source>
        <dbReference type="ARBA" id="ARBA00022989"/>
    </source>
</evidence>
<feature type="coiled-coil region" evidence="15">
    <location>
        <begin position="87"/>
        <end position="129"/>
    </location>
</feature>
<protein>
    <recommendedName>
        <fullName evidence="13">ATP synthase subunit b</fullName>
    </recommendedName>
    <alternativeName>
        <fullName evidence="13">ATP synthase F(0) sector subunit b</fullName>
    </alternativeName>
    <alternativeName>
        <fullName evidence="13">ATPase subunit I</fullName>
    </alternativeName>
    <alternativeName>
        <fullName evidence="13">F-type ATPase subunit b</fullName>
        <shortName evidence="13">F-ATPase subunit b</shortName>
    </alternativeName>
</protein>
<keyword evidence="3 13" id="KW-0138">CF(0)</keyword>
<name>A0A8J6NYS5_9BACT</name>
<keyword evidence="6 13" id="KW-1133">Transmembrane helix</keyword>
<evidence type="ECO:0000313" key="17">
    <source>
        <dbReference type="Proteomes" id="UP000605201"/>
    </source>
</evidence>
<keyword evidence="4 13" id="KW-0812">Transmembrane</keyword>
<organism evidence="16 17">
    <name type="scientific">Candidatus Desulfatibia vada</name>
    <dbReference type="NCBI Taxonomy" id="2841696"/>
    <lineage>
        <taxon>Bacteria</taxon>
        <taxon>Pseudomonadati</taxon>
        <taxon>Thermodesulfobacteriota</taxon>
        <taxon>Desulfobacteria</taxon>
        <taxon>Desulfobacterales</taxon>
        <taxon>Desulfobacterales incertae sedis</taxon>
        <taxon>Candidatus Desulfatibia</taxon>
    </lineage>
</organism>
<comment type="subunit">
    <text evidence="13">F-type ATPases have 2 components, F(1) - the catalytic core - and F(0) - the membrane proton channel. F(1) has five subunits: alpha(3), beta(3), gamma(1), delta(1), epsilon(1). F(0) has three main subunits: a(1), b(2) and c(10-14). The alpha and beta chains form an alternating ring which encloses part of the gamma chain. F(1) is attached to F(0) by a central stalk formed by the gamma and epsilon chains, while a peripheral stalk is formed by the delta and b chains.</text>
</comment>
<proteinExistence type="inferred from homology"/>
<accession>A0A8J6NYS5</accession>
<dbReference type="GO" id="GO:0005886">
    <property type="term" value="C:plasma membrane"/>
    <property type="evidence" value="ECO:0007669"/>
    <property type="project" value="UniProtKB-SubCell"/>
</dbReference>
<dbReference type="InterPro" id="IPR050059">
    <property type="entry name" value="ATP_synthase_B_chain"/>
</dbReference>
<evidence type="ECO:0000313" key="16">
    <source>
        <dbReference type="EMBL" id="MBC8431980.1"/>
    </source>
</evidence>
<dbReference type="EMBL" id="JACNIG010000196">
    <property type="protein sequence ID" value="MBC8431980.1"/>
    <property type="molecule type" value="Genomic_DNA"/>
</dbReference>
<evidence type="ECO:0000256" key="3">
    <source>
        <dbReference type="ARBA" id="ARBA00022547"/>
    </source>
</evidence>
<reference evidence="16 17" key="1">
    <citation type="submission" date="2020-08" db="EMBL/GenBank/DDBJ databases">
        <title>Bridging the membrane lipid divide: bacteria of the FCB group superphylum have the potential to synthesize archaeal ether lipids.</title>
        <authorList>
            <person name="Villanueva L."/>
            <person name="Von Meijenfeldt F.A.B."/>
            <person name="Westbye A.B."/>
            <person name="Yadav S."/>
            <person name="Hopmans E.C."/>
            <person name="Dutilh B.E."/>
            <person name="Sinninghe Damste J.S."/>
        </authorList>
    </citation>
    <scope>NUCLEOTIDE SEQUENCE [LARGE SCALE GENOMIC DNA]</scope>
    <source>
        <strain evidence="16">NIOZ-UU17</strain>
    </source>
</reference>
<feature type="transmembrane region" description="Helical" evidence="13">
    <location>
        <begin position="6"/>
        <end position="25"/>
    </location>
</feature>
<evidence type="ECO:0000256" key="7">
    <source>
        <dbReference type="ARBA" id="ARBA00023065"/>
    </source>
</evidence>
<keyword evidence="7 13" id="KW-0406">Ion transport</keyword>
<evidence type="ECO:0000256" key="13">
    <source>
        <dbReference type="HAMAP-Rule" id="MF_01398"/>
    </source>
</evidence>
<evidence type="ECO:0000256" key="1">
    <source>
        <dbReference type="ARBA" id="ARBA00005513"/>
    </source>
</evidence>
<comment type="function">
    <text evidence="10 13">F(1)F(0) ATP synthase produces ATP from ADP in the presence of a proton or sodium gradient. F-type ATPases consist of two structural domains, F(1) containing the extramembraneous catalytic core and F(0) containing the membrane proton channel, linked together by a central stalk and a peripheral stalk. During catalysis, ATP synthesis in the catalytic domain of F(1) is coupled via a rotary mechanism of the central stalk subunits to proton translocation.</text>
</comment>
<keyword evidence="15" id="KW-0175">Coiled coil</keyword>
<dbReference type="Pfam" id="PF00430">
    <property type="entry name" value="ATP-synt_B"/>
    <property type="match status" value="1"/>
</dbReference>
<dbReference type="PANTHER" id="PTHR33445:SF2">
    <property type="entry name" value="ATP SYNTHASE SUBUNIT B', CHLOROPLASTIC"/>
    <property type="match status" value="1"/>
</dbReference>
<evidence type="ECO:0000256" key="15">
    <source>
        <dbReference type="SAM" id="Coils"/>
    </source>
</evidence>
<dbReference type="InterPro" id="IPR002146">
    <property type="entry name" value="ATP_synth_b/b'su_bac/chlpt"/>
</dbReference>
<keyword evidence="9 13" id="KW-0066">ATP synthesis</keyword>
<comment type="subcellular location">
    <subcellularLocation>
        <location evidence="13">Cell membrane</location>
        <topology evidence="13">Single-pass membrane protein</topology>
    </subcellularLocation>
    <subcellularLocation>
        <location evidence="12">Endomembrane system</location>
        <topology evidence="12">Single-pass membrane protein</topology>
    </subcellularLocation>
</comment>
<dbReference type="GO" id="GO:0012505">
    <property type="term" value="C:endomembrane system"/>
    <property type="evidence" value="ECO:0007669"/>
    <property type="project" value="UniProtKB-SubCell"/>
</dbReference>
<evidence type="ECO:0000256" key="9">
    <source>
        <dbReference type="ARBA" id="ARBA00023310"/>
    </source>
</evidence>
<dbReference type="Proteomes" id="UP000605201">
    <property type="component" value="Unassembled WGS sequence"/>
</dbReference>
<evidence type="ECO:0000256" key="8">
    <source>
        <dbReference type="ARBA" id="ARBA00023136"/>
    </source>
</evidence>
<evidence type="ECO:0000256" key="5">
    <source>
        <dbReference type="ARBA" id="ARBA00022781"/>
    </source>
</evidence>
<dbReference type="GO" id="GO:0046961">
    <property type="term" value="F:proton-transporting ATPase activity, rotational mechanism"/>
    <property type="evidence" value="ECO:0007669"/>
    <property type="project" value="TreeGrafter"/>
</dbReference>
<evidence type="ECO:0000256" key="12">
    <source>
        <dbReference type="ARBA" id="ARBA00037847"/>
    </source>
</evidence>
<keyword evidence="8 13" id="KW-0472">Membrane</keyword>
<dbReference type="AlphaFoldDB" id="A0A8J6NYS5"/>